<evidence type="ECO:0008006" key="2">
    <source>
        <dbReference type="Google" id="ProtNLM"/>
    </source>
</evidence>
<evidence type="ECO:0000313" key="1">
    <source>
        <dbReference type="Ensembl" id="ENSXETP00000117252"/>
    </source>
</evidence>
<dbReference type="PANTHER" id="PTHR21301:SF12">
    <property type="match status" value="1"/>
</dbReference>
<reference evidence="1" key="2">
    <citation type="submission" date="2021-03" db="UniProtKB">
        <authorList>
            <consortium name="Ensembl"/>
        </authorList>
    </citation>
    <scope>IDENTIFICATION</scope>
</reference>
<sequence length="287" mass="32648">MCFPEEKKLATSHDLSVKLKPKSNYVPDFTNEALSVFERVVTHEAENLWEKFNHKGFKHNLTKTDRQAIHSLQNNRDIVIKKADKGGATVILNRDAYVSEALSQLSNLEHYKHLQTDPTWDIKTKIDLCISSAFESCIINKKTFDFLTVTHPRIPVLYLLPKIHKNLEHPPGRPIVSGVGSILQPLSQFVDVYLQEIVKGIPQCLCDTTDFLCKLQNIGQISPDWFLCSIDVQSLYTSIPHEEGMHYIEEALLNTNTPHSMAYMSNTRPGGQIRPTWLFYVALGECV</sequence>
<dbReference type="GeneTree" id="ENSGT00940000154669"/>
<accession>A0A803KAH6</accession>
<protein>
    <recommendedName>
        <fullName evidence="2">Reverse transcriptase domain-containing protein</fullName>
    </recommendedName>
</protein>
<dbReference type="Ensembl" id="ENSXETT00000113278">
    <property type="protein sequence ID" value="ENSXETP00000117252"/>
    <property type="gene ID" value="ENSXETG00000043047"/>
</dbReference>
<organism evidence="1">
    <name type="scientific">Xenopus tropicalis</name>
    <name type="common">Western clawed frog</name>
    <name type="synonym">Silurana tropicalis</name>
    <dbReference type="NCBI Taxonomy" id="8364"/>
    <lineage>
        <taxon>Eukaryota</taxon>
        <taxon>Metazoa</taxon>
        <taxon>Chordata</taxon>
        <taxon>Craniata</taxon>
        <taxon>Vertebrata</taxon>
        <taxon>Euteleostomi</taxon>
        <taxon>Amphibia</taxon>
        <taxon>Batrachia</taxon>
        <taxon>Anura</taxon>
        <taxon>Pipoidea</taxon>
        <taxon>Pipidae</taxon>
        <taxon>Xenopodinae</taxon>
        <taxon>Xenopus</taxon>
        <taxon>Silurana</taxon>
    </lineage>
</organism>
<proteinExistence type="predicted"/>
<dbReference type="PANTHER" id="PTHR21301">
    <property type="entry name" value="REVERSE TRANSCRIPTASE"/>
    <property type="match status" value="1"/>
</dbReference>
<reference evidence="1" key="1">
    <citation type="journal article" date="2010" name="Science">
        <title>The genome of the Western clawed frog Xenopus tropicalis.</title>
        <authorList>
            <person name="Hellsten U."/>
            <person name="Harland R.M."/>
            <person name="Gilchrist M.J."/>
            <person name="Hendrix D."/>
            <person name="Jurka J."/>
            <person name="Kapitonov V."/>
            <person name="Ovcharenko I."/>
            <person name="Putnam N.H."/>
            <person name="Shu S."/>
            <person name="Taher L."/>
            <person name="Blitz I.L."/>
            <person name="Blumberg B."/>
            <person name="Dichmann D.S."/>
            <person name="Dubchak I."/>
            <person name="Amaya E."/>
            <person name="Detter J.C."/>
            <person name="Fletcher R."/>
            <person name="Gerhard D.S."/>
            <person name="Goodstein D."/>
            <person name="Graves T."/>
            <person name="Grigoriev I.V."/>
            <person name="Grimwood J."/>
            <person name="Kawashima T."/>
            <person name="Lindquist E."/>
            <person name="Lucas S.M."/>
            <person name="Mead P.E."/>
            <person name="Mitros T."/>
            <person name="Ogino H."/>
            <person name="Ohta Y."/>
            <person name="Poliakov A.V."/>
            <person name="Pollet N."/>
            <person name="Robert J."/>
            <person name="Salamov A."/>
            <person name="Sater A.K."/>
            <person name="Schmutz J."/>
            <person name="Terry A."/>
            <person name="Vize P.D."/>
            <person name="Warren W.C."/>
            <person name="Wells D."/>
            <person name="Wills A."/>
            <person name="Wilson R.K."/>
            <person name="Zimmerman L.B."/>
            <person name="Zorn A.M."/>
            <person name="Grainger R."/>
            <person name="Grammer T."/>
            <person name="Khokha M.K."/>
            <person name="Richardson P.M."/>
            <person name="Rokhsar D.S."/>
        </authorList>
    </citation>
    <scope>NUCLEOTIDE SEQUENCE [LARGE SCALE GENOMIC DNA]</scope>
    <source>
        <strain evidence="1">Nigerian</strain>
    </source>
</reference>
<dbReference type="InParanoid" id="A0A803KAH6"/>
<dbReference type="AlphaFoldDB" id="A0A803KAH6"/>
<name>A0A803KAH6_XENTR</name>